<dbReference type="Proteomes" id="UP000554235">
    <property type="component" value="Unassembled WGS sequence"/>
</dbReference>
<comment type="caution">
    <text evidence="2">The sequence shown here is derived from an EMBL/GenBank/DDBJ whole genome shotgun (WGS) entry which is preliminary data.</text>
</comment>
<evidence type="ECO:0000313" key="2">
    <source>
        <dbReference type="EMBL" id="KAF4468721.1"/>
    </source>
</evidence>
<feature type="compositionally biased region" description="Basic residues" evidence="1">
    <location>
        <begin position="243"/>
        <end position="260"/>
    </location>
</feature>
<proteinExistence type="predicted"/>
<organism evidence="2 3">
    <name type="scientific">Fusarium albosuccineum</name>
    <dbReference type="NCBI Taxonomy" id="1237068"/>
    <lineage>
        <taxon>Eukaryota</taxon>
        <taxon>Fungi</taxon>
        <taxon>Dikarya</taxon>
        <taxon>Ascomycota</taxon>
        <taxon>Pezizomycotina</taxon>
        <taxon>Sordariomycetes</taxon>
        <taxon>Hypocreomycetidae</taxon>
        <taxon>Hypocreales</taxon>
        <taxon>Nectriaceae</taxon>
        <taxon>Fusarium</taxon>
        <taxon>Fusarium decemcellulare species complex</taxon>
    </lineage>
</organism>
<evidence type="ECO:0000313" key="3">
    <source>
        <dbReference type="Proteomes" id="UP000554235"/>
    </source>
</evidence>
<dbReference type="EMBL" id="JAADYS010000572">
    <property type="protein sequence ID" value="KAF4468721.1"/>
    <property type="molecule type" value="Genomic_DNA"/>
</dbReference>
<feature type="region of interest" description="Disordered" evidence="1">
    <location>
        <begin position="243"/>
        <end position="285"/>
    </location>
</feature>
<feature type="compositionally biased region" description="Basic residues" evidence="1">
    <location>
        <begin position="275"/>
        <end position="285"/>
    </location>
</feature>
<protein>
    <submittedName>
        <fullName evidence="2">Uncharacterized protein</fullName>
    </submittedName>
</protein>
<sequence length="285" mass="31294">MTRPTYIARAGFLLALPDSASASHSRKLQPSSSQDPTLQFQTCRTDNNLQHAWHTQPSRSPNAFIIERPEITPGTALSLAGSGLSNLRRTLSPSPAGPPSVEPGCSSKRGPPVLDQWWWASIAGSFGSFGPLARAANLVGPMDPINRSIQDKASGDSHRRMWCPLPGRILGIVTNNANTSHPSILPSTWARLLINMTKTRHGAGRRHGSNGPAGDVTEYGRLLLTRHLQARILRHILRHRGIQPRAATRQRKRSIYHRRGTMSEQATRSRDPFGRRSRKPKGCAG</sequence>
<gene>
    <name evidence="2" type="ORF">FALBO_4373</name>
</gene>
<evidence type="ECO:0000256" key="1">
    <source>
        <dbReference type="SAM" id="MobiDB-lite"/>
    </source>
</evidence>
<reference evidence="2 3" key="1">
    <citation type="submission" date="2020-01" db="EMBL/GenBank/DDBJ databases">
        <title>Identification and distribution of gene clusters putatively required for synthesis of sphingolipid metabolism inhibitors in phylogenetically diverse species of the filamentous fungus Fusarium.</title>
        <authorList>
            <person name="Kim H.-S."/>
            <person name="Busman M."/>
            <person name="Brown D.W."/>
            <person name="Divon H."/>
            <person name="Uhlig S."/>
            <person name="Proctor R.H."/>
        </authorList>
    </citation>
    <scope>NUCLEOTIDE SEQUENCE [LARGE SCALE GENOMIC DNA]</scope>
    <source>
        <strain evidence="2 3">NRRL 20459</strain>
    </source>
</reference>
<dbReference type="AlphaFoldDB" id="A0A8H4PGE3"/>
<feature type="region of interest" description="Disordered" evidence="1">
    <location>
        <begin position="88"/>
        <end position="107"/>
    </location>
</feature>
<name>A0A8H4PGE3_9HYPO</name>
<keyword evidence="3" id="KW-1185">Reference proteome</keyword>
<accession>A0A8H4PGE3</accession>